<keyword evidence="1" id="KW-0812">Transmembrane</keyword>
<keyword evidence="1" id="KW-1133">Transmembrane helix</keyword>
<sequence>METKFLLFLGLCAVVIPAGIHAVGRSERLKHLCVILLVWGTTHASAVSLNFFSRAWYRGTTRGFEFSWLDFLWIFLWVDELRHRKPGQRREWPHGLAIMGVFLAYNAVNVLLSEPRLFGLFELSKMFRAIMVYVTIAACVKNERDLRRLVAALAITVIYECFWVIHSRVVLGHSRADGTLFHPNTVSMFNLIAVPVLLAVALSDVGPRLKRLCGVATFLGSISVLCTVSRAGLVSLGLLLVAVALTCGALKPTPKTAGVALLLLLAAIPVGLKLAPAFQARFDSEGGLSSEFGGKEHEGRGAYVHLARLMQEDHVFGVGLNNWSYAVSNQYGRMIGFGYIPYTGTEEAPPKGPIPAGSNVDAAQAPPGHSLYLITLGETGWPGVILFAAVWLSWFKMGASFFLKRSPALRSRFGVGVFFGLLGAFAQSFSEWEYRQTPLLFLLHILLGALAAVYPARPSVMAKRASAT</sequence>
<accession>A0A7X4Y8I1</accession>
<dbReference type="Proteomes" id="UP000537825">
    <property type="component" value="Unassembled WGS sequence"/>
</dbReference>
<dbReference type="EMBL" id="JAAAPK010000002">
    <property type="protein sequence ID" value="NBC39757.1"/>
    <property type="molecule type" value="Genomic_DNA"/>
</dbReference>
<feature type="transmembrane region" description="Helical" evidence="1">
    <location>
        <begin position="231"/>
        <end position="250"/>
    </location>
</feature>
<gene>
    <name evidence="2" type="ORF">GTZ93_07905</name>
</gene>
<comment type="caution">
    <text evidence="2">The sequence shown here is derived from an EMBL/GenBank/DDBJ whole genome shotgun (WGS) entry which is preliminary data.</text>
</comment>
<feature type="transmembrane region" description="Helical" evidence="1">
    <location>
        <begin position="257"/>
        <end position="278"/>
    </location>
</feature>
<protein>
    <recommendedName>
        <fullName evidence="4">O-antigen ligase family protein</fullName>
    </recommendedName>
</protein>
<keyword evidence="1" id="KW-0472">Membrane</keyword>
<dbReference type="RefSeq" id="WP_139915457.1">
    <property type="nucleotide sequence ID" value="NZ_CBCSLE010000005.1"/>
</dbReference>
<organism evidence="2 3">
    <name type="scientific">Corallococcus exiguus</name>
    <dbReference type="NCBI Taxonomy" id="83462"/>
    <lineage>
        <taxon>Bacteria</taxon>
        <taxon>Pseudomonadati</taxon>
        <taxon>Myxococcota</taxon>
        <taxon>Myxococcia</taxon>
        <taxon>Myxococcales</taxon>
        <taxon>Cystobacterineae</taxon>
        <taxon>Myxococcaceae</taxon>
        <taxon>Corallococcus</taxon>
    </lineage>
</organism>
<feature type="transmembrane region" description="Helical" evidence="1">
    <location>
        <begin position="92"/>
        <end position="112"/>
    </location>
</feature>
<dbReference type="InterPro" id="IPR051533">
    <property type="entry name" value="WaaL-like"/>
</dbReference>
<feature type="transmembrane region" description="Helical" evidence="1">
    <location>
        <begin position="146"/>
        <end position="165"/>
    </location>
</feature>
<evidence type="ECO:0000313" key="3">
    <source>
        <dbReference type="Proteomes" id="UP000537825"/>
    </source>
</evidence>
<feature type="transmembrane region" description="Helical" evidence="1">
    <location>
        <begin position="413"/>
        <end position="430"/>
    </location>
</feature>
<evidence type="ECO:0008006" key="4">
    <source>
        <dbReference type="Google" id="ProtNLM"/>
    </source>
</evidence>
<evidence type="ECO:0000313" key="2">
    <source>
        <dbReference type="EMBL" id="NBC39757.1"/>
    </source>
</evidence>
<feature type="transmembrane region" description="Helical" evidence="1">
    <location>
        <begin position="371"/>
        <end position="392"/>
    </location>
</feature>
<dbReference type="AlphaFoldDB" id="A0A7X4Y8I1"/>
<feature type="transmembrane region" description="Helical" evidence="1">
    <location>
        <begin position="185"/>
        <end position="202"/>
    </location>
</feature>
<feature type="transmembrane region" description="Helical" evidence="1">
    <location>
        <begin position="32"/>
        <end position="52"/>
    </location>
</feature>
<feature type="transmembrane region" description="Helical" evidence="1">
    <location>
        <begin position="436"/>
        <end position="454"/>
    </location>
</feature>
<name>A0A7X4Y8I1_9BACT</name>
<proteinExistence type="predicted"/>
<dbReference type="PANTHER" id="PTHR37422">
    <property type="entry name" value="TEICHURONIC ACID BIOSYNTHESIS PROTEIN TUAE"/>
    <property type="match status" value="1"/>
</dbReference>
<dbReference type="PANTHER" id="PTHR37422:SF23">
    <property type="entry name" value="TEICHURONIC ACID BIOSYNTHESIS PROTEIN TUAE"/>
    <property type="match status" value="1"/>
</dbReference>
<reference evidence="2 3" key="1">
    <citation type="submission" date="2020-01" db="EMBL/GenBank/DDBJ databases">
        <title>The draft genome sequence of Corallococcus exiguus DSM 14696.</title>
        <authorList>
            <person name="Zhang X."/>
            <person name="Zhu H."/>
        </authorList>
    </citation>
    <scope>NUCLEOTIDE SEQUENCE [LARGE SCALE GENOMIC DNA]</scope>
    <source>
        <strain evidence="2 3">DSM 14696</strain>
    </source>
</reference>
<evidence type="ECO:0000256" key="1">
    <source>
        <dbReference type="SAM" id="Phobius"/>
    </source>
</evidence>
<keyword evidence="3" id="KW-1185">Reference proteome</keyword>